<organism evidence="9 10">
    <name type="scientific">Brassica cretica</name>
    <name type="common">Mustard</name>
    <dbReference type="NCBI Taxonomy" id="69181"/>
    <lineage>
        <taxon>Eukaryota</taxon>
        <taxon>Viridiplantae</taxon>
        <taxon>Streptophyta</taxon>
        <taxon>Embryophyta</taxon>
        <taxon>Tracheophyta</taxon>
        <taxon>Spermatophyta</taxon>
        <taxon>Magnoliopsida</taxon>
        <taxon>eudicotyledons</taxon>
        <taxon>Gunneridae</taxon>
        <taxon>Pentapetalae</taxon>
        <taxon>rosids</taxon>
        <taxon>malvids</taxon>
        <taxon>Brassicales</taxon>
        <taxon>Brassicaceae</taxon>
        <taxon>Brassiceae</taxon>
        <taxon>Brassica</taxon>
    </lineage>
</organism>
<protein>
    <submittedName>
        <fullName evidence="9">Uncharacterized protein</fullName>
    </submittedName>
</protein>
<feature type="region of interest" description="Disordered" evidence="8">
    <location>
        <begin position="359"/>
        <end position="404"/>
    </location>
</feature>
<dbReference type="GO" id="GO:0071028">
    <property type="term" value="P:nuclear mRNA surveillance"/>
    <property type="evidence" value="ECO:0007669"/>
    <property type="project" value="TreeGrafter"/>
</dbReference>
<comment type="subcellular location">
    <subcellularLocation>
        <location evidence="2">Cytoplasm</location>
    </subcellularLocation>
    <subcellularLocation>
        <location evidence="1">Nucleus</location>
    </subcellularLocation>
</comment>
<gene>
    <name evidence="9" type="ORF">F2Q68_00030291</name>
</gene>
<keyword evidence="3" id="KW-0963">Cytoplasm</keyword>
<dbReference type="GO" id="GO:0000177">
    <property type="term" value="C:cytoplasmic exosome (RNase complex)"/>
    <property type="evidence" value="ECO:0007669"/>
    <property type="project" value="TreeGrafter"/>
</dbReference>
<dbReference type="PANTHER" id="PTHR11953">
    <property type="entry name" value="EXOSOME COMPLEX COMPONENT"/>
    <property type="match status" value="1"/>
</dbReference>
<dbReference type="EMBL" id="QGKW02002005">
    <property type="protein sequence ID" value="KAF2542857.1"/>
    <property type="molecule type" value="Genomic_DNA"/>
</dbReference>
<evidence type="ECO:0000256" key="8">
    <source>
        <dbReference type="SAM" id="MobiDB-lite"/>
    </source>
</evidence>
<dbReference type="GO" id="GO:0005730">
    <property type="term" value="C:nucleolus"/>
    <property type="evidence" value="ECO:0007669"/>
    <property type="project" value="TreeGrafter"/>
</dbReference>
<dbReference type="GO" id="GO:0016075">
    <property type="term" value="P:rRNA catabolic process"/>
    <property type="evidence" value="ECO:0007669"/>
    <property type="project" value="TreeGrafter"/>
</dbReference>
<dbReference type="SUPFAM" id="SSF55666">
    <property type="entry name" value="Ribonuclease PH domain 2-like"/>
    <property type="match status" value="1"/>
</dbReference>
<dbReference type="GO" id="GO:0034475">
    <property type="term" value="P:U4 snRNA 3'-end processing"/>
    <property type="evidence" value="ECO:0007669"/>
    <property type="project" value="TreeGrafter"/>
</dbReference>
<dbReference type="GO" id="GO:0003723">
    <property type="term" value="F:RNA binding"/>
    <property type="evidence" value="ECO:0007669"/>
    <property type="project" value="UniProtKB-KW"/>
</dbReference>
<feature type="compositionally biased region" description="Basic and acidic residues" evidence="8">
    <location>
        <begin position="363"/>
        <end position="372"/>
    </location>
</feature>
<evidence type="ECO:0000313" key="9">
    <source>
        <dbReference type="EMBL" id="KAF2542857.1"/>
    </source>
</evidence>
<dbReference type="AlphaFoldDB" id="A0A8S9GEA8"/>
<keyword evidence="6" id="KW-0694">RNA-binding</keyword>
<dbReference type="GO" id="GO:0000176">
    <property type="term" value="C:nuclear exosome (RNase complex)"/>
    <property type="evidence" value="ECO:0007669"/>
    <property type="project" value="TreeGrafter"/>
</dbReference>
<evidence type="ECO:0000256" key="5">
    <source>
        <dbReference type="ARBA" id="ARBA00022835"/>
    </source>
</evidence>
<evidence type="ECO:0000256" key="7">
    <source>
        <dbReference type="ARBA" id="ARBA00023242"/>
    </source>
</evidence>
<reference evidence="9" key="1">
    <citation type="submission" date="2019-12" db="EMBL/GenBank/DDBJ databases">
        <title>Genome sequencing and annotation of Brassica cretica.</title>
        <authorList>
            <person name="Studholme D.J."/>
            <person name="Sarris P.F."/>
        </authorList>
    </citation>
    <scope>NUCLEOTIDE SEQUENCE</scope>
    <source>
        <strain evidence="9">PFS-001/15</strain>
        <tissue evidence="9">Leaf</tissue>
    </source>
</reference>
<dbReference type="InterPro" id="IPR050080">
    <property type="entry name" value="RNase_PH"/>
</dbReference>
<dbReference type="PANTHER" id="PTHR11953:SF2">
    <property type="entry name" value="EXOSOME COMPLEX COMPONENT MTR3"/>
    <property type="match status" value="1"/>
</dbReference>
<proteinExistence type="predicted"/>
<evidence type="ECO:0000256" key="2">
    <source>
        <dbReference type="ARBA" id="ARBA00004496"/>
    </source>
</evidence>
<sequence length="404" mass="44377">MALSLLSYDVTDLCLGKPPLRCLSASSSSVSDAIAALKSSEDPFLSVWDCNHDHDDVAECECLGKISMTDVICHLSKDEVHTLSALNSPVSVLLPPTRSLVLHVQPSCSILPPMELEGNFFMSDAQQAHDDSFLAKPKPNHVTGPIGGDLPVVISCAGLALADAGIMMYDLITAVSVSCIGKSLMIDPVTEEEGCEDGSFMMTCMPSRSEITQLTITGEWTTPNINESGKCFSIVKVRLLRFCEARNVMRGGELMWLDMFMVDVNIYRPPFLATIMQATINANQFATFRPRLTAMSMYSIFGFDVARCAQNFRLSDSSLLIRFNDTTSLDVLTDLVSPLPEESVGFRNQTKLLGLANTNTQLPERRTEKPENACKNGEADEQDFRMEKMMSSRKRRASKGEAKG</sequence>
<evidence type="ECO:0000313" key="10">
    <source>
        <dbReference type="Proteomes" id="UP000712281"/>
    </source>
</evidence>
<keyword evidence="5" id="KW-0271">Exosome</keyword>
<evidence type="ECO:0000256" key="4">
    <source>
        <dbReference type="ARBA" id="ARBA00022552"/>
    </source>
</evidence>
<name>A0A8S9GEA8_BRACR</name>
<dbReference type="Gene3D" id="3.30.230.70">
    <property type="entry name" value="GHMP Kinase, N-terminal domain"/>
    <property type="match status" value="1"/>
</dbReference>
<evidence type="ECO:0000256" key="6">
    <source>
        <dbReference type="ARBA" id="ARBA00022884"/>
    </source>
</evidence>
<dbReference type="InterPro" id="IPR036345">
    <property type="entry name" value="ExoRNase_PH_dom2_sf"/>
</dbReference>
<dbReference type="GO" id="GO:0071051">
    <property type="term" value="P:poly(A)-dependent snoRNA 3'-end processing"/>
    <property type="evidence" value="ECO:0007669"/>
    <property type="project" value="TreeGrafter"/>
</dbReference>
<keyword evidence="4" id="KW-0698">rRNA processing</keyword>
<keyword evidence="7" id="KW-0539">Nucleus</keyword>
<dbReference type="GO" id="GO:0006364">
    <property type="term" value="P:rRNA processing"/>
    <property type="evidence" value="ECO:0007669"/>
    <property type="project" value="UniProtKB-KW"/>
</dbReference>
<dbReference type="Proteomes" id="UP000712281">
    <property type="component" value="Unassembled WGS sequence"/>
</dbReference>
<accession>A0A8S9GEA8</accession>
<evidence type="ECO:0000256" key="1">
    <source>
        <dbReference type="ARBA" id="ARBA00004123"/>
    </source>
</evidence>
<evidence type="ECO:0000256" key="3">
    <source>
        <dbReference type="ARBA" id="ARBA00022490"/>
    </source>
</evidence>
<comment type="caution">
    <text evidence="9">The sequence shown here is derived from an EMBL/GenBank/DDBJ whole genome shotgun (WGS) entry which is preliminary data.</text>
</comment>
<dbReference type="InterPro" id="IPR027408">
    <property type="entry name" value="PNPase/RNase_PH_dom_sf"/>
</dbReference>